<reference evidence="1 2" key="1">
    <citation type="submission" date="2018-08" db="EMBL/GenBank/DDBJ databases">
        <title>A genome reference for cultivated species of the human gut microbiota.</title>
        <authorList>
            <person name="Zou Y."/>
            <person name="Xue W."/>
            <person name="Luo G."/>
        </authorList>
    </citation>
    <scope>NUCLEOTIDE SEQUENCE [LARGE SCALE GENOMIC DNA]</scope>
    <source>
        <strain evidence="1 2">AF37-2AT</strain>
    </source>
</reference>
<sequence length="142" mass="16726">MDQEDERVLYNIQNGTRMVSMLLFADARMALWLYQMLSRMYDQKLLKHTDLLTFEKFIKVTKGKLDLINVPGNTVRFQQDLKQAQIRYCVMPDLINRMEWSRLPCSVKIGRSFRHYLNSILTGRCREAGKGSKNYPGRQKTT</sequence>
<comment type="caution">
    <text evidence="1">The sequence shown here is derived from an EMBL/GenBank/DDBJ whole genome shotgun (WGS) entry which is preliminary data.</text>
</comment>
<proteinExistence type="predicted"/>
<dbReference type="Proteomes" id="UP000261080">
    <property type="component" value="Unassembled WGS sequence"/>
</dbReference>
<dbReference type="RefSeq" id="WP_024733086.1">
    <property type="nucleotide sequence ID" value="NZ_CP094681.1"/>
</dbReference>
<evidence type="ECO:0000313" key="1">
    <source>
        <dbReference type="EMBL" id="RGE86377.1"/>
    </source>
</evidence>
<accession>A0A3E3K149</accession>
<organism evidence="1 2">
    <name type="scientific">Sellimonas intestinalis</name>
    <dbReference type="NCBI Taxonomy" id="1653434"/>
    <lineage>
        <taxon>Bacteria</taxon>
        <taxon>Bacillati</taxon>
        <taxon>Bacillota</taxon>
        <taxon>Clostridia</taxon>
        <taxon>Lachnospirales</taxon>
        <taxon>Lachnospiraceae</taxon>
        <taxon>Sellimonas</taxon>
    </lineage>
</organism>
<dbReference type="EMBL" id="QVLX01000005">
    <property type="protein sequence ID" value="RGE86377.1"/>
    <property type="molecule type" value="Genomic_DNA"/>
</dbReference>
<gene>
    <name evidence="1" type="ORF">DW016_09905</name>
</gene>
<name>A0A3E3K149_9FIRM</name>
<dbReference type="GeneID" id="97193337"/>
<dbReference type="AlphaFoldDB" id="A0A3E3K149"/>
<evidence type="ECO:0000313" key="2">
    <source>
        <dbReference type="Proteomes" id="UP000261080"/>
    </source>
</evidence>
<keyword evidence="2" id="KW-1185">Reference proteome</keyword>
<protein>
    <submittedName>
        <fullName evidence="1">Uncharacterized protein</fullName>
    </submittedName>
</protein>